<reference evidence="1" key="1">
    <citation type="submission" date="2019-08" db="EMBL/GenBank/DDBJ databases">
        <authorList>
            <person name="Kucharzyk K."/>
            <person name="Murdoch R.W."/>
            <person name="Higgins S."/>
            <person name="Loffler F."/>
        </authorList>
    </citation>
    <scope>NUCLEOTIDE SEQUENCE</scope>
</reference>
<organism evidence="1">
    <name type="scientific">bioreactor metagenome</name>
    <dbReference type="NCBI Taxonomy" id="1076179"/>
    <lineage>
        <taxon>unclassified sequences</taxon>
        <taxon>metagenomes</taxon>
        <taxon>ecological metagenomes</taxon>
    </lineage>
</organism>
<gene>
    <name evidence="1" type="ORF">SDC9_115657</name>
</gene>
<name>A0A645C071_9ZZZZ</name>
<evidence type="ECO:0000313" key="1">
    <source>
        <dbReference type="EMBL" id="MPM68723.1"/>
    </source>
</evidence>
<sequence>MKIAELIEILSGWRNEEIYSQICTVKSVDSVSRTCVCSPVNGDGDLHSVLLQAVDGGTAGIVITPKVGSFVIVTFISKELVYVALTAECDKIEITSGEIVFNDGSKGGLVVSADVAGKLNALESDLNSLKTAFSSWVVVPSDGGAALKAITATWAAQQLTSTNATELENSTIKHG</sequence>
<proteinExistence type="predicted"/>
<dbReference type="EMBL" id="VSSQ01022422">
    <property type="protein sequence ID" value="MPM68723.1"/>
    <property type="molecule type" value="Genomic_DNA"/>
</dbReference>
<accession>A0A645C071</accession>
<dbReference type="AlphaFoldDB" id="A0A645C071"/>
<protein>
    <submittedName>
        <fullName evidence="1">Uncharacterized protein</fullName>
    </submittedName>
</protein>
<comment type="caution">
    <text evidence="1">The sequence shown here is derived from an EMBL/GenBank/DDBJ whole genome shotgun (WGS) entry which is preliminary data.</text>
</comment>